<dbReference type="AlphaFoldDB" id="C5FKT6"/>
<evidence type="ECO:0000256" key="3">
    <source>
        <dbReference type="ARBA" id="ARBA00022692"/>
    </source>
</evidence>
<dbReference type="OMA" id="HINGCLK"/>
<keyword evidence="10" id="KW-1185">Reference proteome</keyword>
<keyword evidence="5" id="KW-0175">Coiled coil</keyword>
<gene>
    <name evidence="9" type="ORF">MCYG_03127</name>
</gene>
<evidence type="ECO:0000256" key="8">
    <source>
        <dbReference type="SAM" id="MobiDB-lite"/>
    </source>
</evidence>
<dbReference type="Proteomes" id="UP000002035">
    <property type="component" value="Unassembled WGS sequence"/>
</dbReference>
<sequence length="1196" mass="133717">MAAETPDALTLNSWEEAFKYPIPTVRRLQQELHRDAESNRDKLRSLVGIKYRDLLGTAETIVDMNTHIQQVESTLSSIGKRCNPRAIAKRAECTFDLKDDSKISGDERQLKAHLCLLRSCTNLAIKIIRKRGSIVLTAKLLVILRLLLKALSQHEKVPPFVDSLKKNLVSLRATLLNRVKLRLAAVNTTTDRLVHALSAFCLATSSSSSDAIRHFCDVRKNAIGQKIIQNTQKDGILLALKLYLQTLRQADHLLAGPLAAALEKLTSQPLLADPEIFCLGELNIDVLKPWLLADIQHFTPWIKYNKIPKSERDIQLKPWSKDTFKIFSSQAKLKLEGFHDFEELLSLRKQLLESWLLVQSSTPTHSNLEIFEGLQDIINHQLILTLQGQSEGLATLGNEITSVINNLSTDNDKDRSLLWDPKLTSLDFSEGASNFKGEIVNRTLGRGTDVLRLLDLYQTWLQTVETRAALIHGMKSDNWEDIVEDDSDEDIIDHINGCLKEDNPAILEEEHRKALMKGFEKLQATLTGVLNEFSEEKKALQAVFLLRMIREIRNKIPNKLLDGGQQHFAQKIIPGLHNIIAIDTIAKLSVHIEKLKPCKSSLRCPGRTLWEGKPELPVQPSPAGFKLLRRLELTMDNLGPDLWNPSALFALKVEFKKSLDTLLDAGPKRETANAKTEASENGVKDEEQDQSATNPSIERDCKIQYLFDLMYLGNTMVPKTASGGKGSSPTLCRNMEVEFPGTSHVTGLFPGLKLLQYRHFLVTSSSYRSVNQCSLHHSFKMAHQRLPFLYPNLLRSVRACEPTTYRSIRCPSQRTHSAGLHSSRPCEQDTRFQKRYGPAVEPRLRPSEVPGDSVESSSSQGSKEETDQRVAKGDKLTNDTSKTPPKRSASDTGAQLSDKAHSKDTATGTASEKSLGGNAEHSEPPGLIEIGSVGDAPSQGDLGSVYKLSRPEPQKDIEHSQSNAIEPYIHGHKHKPPPPNPYVHHFDTYTLVRDLSKSGFTEQQSISIAKSIHGLLAVNLETTRARLISKSDFENENYLFRAACSELQTSIQASRNAEIQSQRTRRALIQHELDILTQRMTQDLAGLKDDLKEMFNNQKISTRELQRSIDTAIQELNYQITVSLNSDGKSEVEGLRWVLTRRAVIAVATSASMIILALRYQSYKVQQHEAAKKAAKKAAAESEEVAIGDIVQVTKQ</sequence>
<evidence type="ECO:0000313" key="9">
    <source>
        <dbReference type="EMBL" id="EEQ30308.1"/>
    </source>
</evidence>
<dbReference type="PANTHER" id="PTHR14360:SF12">
    <property type="entry name" value="MOZ PROTEIN REPRESENTS A CHROMATIN-ASSOCIATED ACETYLTRANSFERASE"/>
    <property type="match status" value="1"/>
</dbReference>
<proteinExistence type="predicted"/>
<dbReference type="GeneID" id="9223710"/>
<dbReference type="RefSeq" id="XP_002847621.1">
    <property type="nucleotide sequence ID" value="XM_002847575.1"/>
</dbReference>
<comment type="subcellular location">
    <subcellularLocation>
        <location evidence="2">Membrane</location>
    </subcellularLocation>
    <subcellularLocation>
        <location evidence="1">Mitochondrion</location>
    </subcellularLocation>
</comment>
<dbReference type="VEuPathDB" id="FungiDB:MCYG_03127"/>
<feature type="compositionally biased region" description="Low complexity" evidence="8">
    <location>
        <begin position="847"/>
        <end position="861"/>
    </location>
</feature>
<evidence type="ECO:0000256" key="5">
    <source>
        <dbReference type="ARBA" id="ARBA00023054"/>
    </source>
</evidence>
<evidence type="ECO:0000313" key="10">
    <source>
        <dbReference type="Proteomes" id="UP000002035"/>
    </source>
</evidence>
<dbReference type="STRING" id="554155.C5FKT6"/>
<keyword evidence="6" id="KW-0496">Mitochondrion</keyword>
<organism evidence="9 10">
    <name type="scientific">Arthroderma otae (strain ATCC MYA-4605 / CBS 113480)</name>
    <name type="common">Microsporum canis</name>
    <dbReference type="NCBI Taxonomy" id="554155"/>
    <lineage>
        <taxon>Eukaryota</taxon>
        <taxon>Fungi</taxon>
        <taxon>Dikarya</taxon>
        <taxon>Ascomycota</taxon>
        <taxon>Pezizomycotina</taxon>
        <taxon>Eurotiomycetes</taxon>
        <taxon>Eurotiomycetidae</taxon>
        <taxon>Onygenales</taxon>
        <taxon>Arthrodermataceae</taxon>
        <taxon>Microsporum</taxon>
    </lineage>
</organism>
<dbReference type="InterPro" id="IPR024461">
    <property type="entry name" value="CCDC90-like"/>
</dbReference>
<dbReference type="Pfam" id="PF08700">
    <property type="entry name" value="VPS51_Exo84_N"/>
    <property type="match status" value="1"/>
</dbReference>
<keyword evidence="4" id="KW-1133">Transmembrane helix</keyword>
<evidence type="ECO:0000256" key="2">
    <source>
        <dbReference type="ARBA" id="ARBA00004370"/>
    </source>
</evidence>
<dbReference type="GO" id="GO:0016020">
    <property type="term" value="C:membrane"/>
    <property type="evidence" value="ECO:0007669"/>
    <property type="project" value="UniProtKB-SubCell"/>
</dbReference>
<dbReference type="Gene3D" id="1.20.5.340">
    <property type="match status" value="1"/>
</dbReference>
<dbReference type="PANTHER" id="PTHR14360">
    <property type="entry name" value="PROTEIN FMP32, MITOCHONDRIAL"/>
    <property type="match status" value="1"/>
</dbReference>
<evidence type="ECO:0000256" key="7">
    <source>
        <dbReference type="ARBA" id="ARBA00023136"/>
    </source>
</evidence>
<dbReference type="GO" id="GO:0005739">
    <property type="term" value="C:mitochondrion"/>
    <property type="evidence" value="ECO:0007669"/>
    <property type="project" value="UniProtKB-SubCell"/>
</dbReference>
<protein>
    <submittedName>
        <fullName evidence="9">Uncharacterized protein</fullName>
    </submittedName>
</protein>
<name>C5FKT6_ARTOC</name>
<dbReference type="Pfam" id="PF07798">
    <property type="entry name" value="CCDC90-like"/>
    <property type="match status" value="1"/>
</dbReference>
<dbReference type="eggNOG" id="ENOG502RN59">
    <property type="taxonomic scope" value="Eukaryota"/>
</dbReference>
<dbReference type="OrthoDB" id="46189at2759"/>
<reference evidence="10" key="1">
    <citation type="journal article" date="2012" name="MBio">
        <title>Comparative genome analysis of Trichophyton rubrum and related dermatophytes reveals candidate genes involved in infection.</title>
        <authorList>
            <person name="Martinez D.A."/>
            <person name="Oliver B.G."/>
            <person name="Graeser Y."/>
            <person name="Goldberg J.M."/>
            <person name="Li W."/>
            <person name="Martinez-Rossi N.M."/>
            <person name="Monod M."/>
            <person name="Shelest E."/>
            <person name="Barton R.C."/>
            <person name="Birch E."/>
            <person name="Brakhage A.A."/>
            <person name="Chen Z."/>
            <person name="Gurr S.J."/>
            <person name="Heiman D."/>
            <person name="Heitman J."/>
            <person name="Kosti I."/>
            <person name="Rossi A."/>
            <person name="Saif S."/>
            <person name="Samalova M."/>
            <person name="Saunders C.W."/>
            <person name="Shea T."/>
            <person name="Summerbell R.C."/>
            <person name="Xu J."/>
            <person name="Young S."/>
            <person name="Zeng Q."/>
            <person name="Birren B.W."/>
            <person name="Cuomo C.A."/>
            <person name="White T.C."/>
        </authorList>
    </citation>
    <scope>NUCLEOTIDE SEQUENCE [LARGE SCALE GENOMIC DNA]</scope>
    <source>
        <strain evidence="10">ATCC MYA-4605 / CBS 113480</strain>
    </source>
</reference>
<evidence type="ECO:0000256" key="6">
    <source>
        <dbReference type="ARBA" id="ARBA00023128"/>
    </source>
</evidence>
<keyword evidence="3" id="KW-0812">Transmembrane</keyword>
<keyword evidence="7" id="KW-0472">Membrane</keyword>
<accession>C5FKT6</accession>
<dbReference type="HOGENOM" id="CLU_008451_0_0_1"/>
<dbReference type="EMBL" id="DS995703">
    <property type="protein sequence ID" value="EEQ30308.1"/>
    <property type="molecule type" value="Genomic_DNA"/>
</dbReference>
<evidence type="ECO:0000256" key="4">
    <source>
        <dbReference type="ARBA" id="ARBA00022989"/>
    </source>
</evidence>
<feature type="region of interest" description="Disordered" evidence="8">
    <location>
        <begin position="667"/>
        <end position="694"/>
    </location>
</feature>
<feature type="region of interest" description="Disordered" evidence="8">
    <location>
        <begin position="813"/>
        <end position="947"/>
    </location>
</feature>
<feature type="compositionally biased region" description="Basic and acidic residues" evidence="8">
    <location>
        <begin position="862"/>
        <end position="877"/>
    </location>
</feature>
<evidence type="ECO:0000256" key="1">
    <source>
        <dbReference type="ARBA" id="ARBA00004173"/>
    </source>
</evidence>